<gene>
    <name evidence="1" type="ORF">TQ39_12670</name>
</gene>
<keyword evidence="2" id="KW-1185">Reference proteome</keyword>
<evidence type="ECO:0000313" key="1">
    <source>
        <dbReference type="EMBL" id="KJF39308.1"/>
    </source>
</evidence>
<sequence>MEQKILYTAIGRLERETNSCGRSCPVIQLGGQPYMMDMQEMVVWTTLNWRISKREDISLQCDKLASSLGDCVSRSWDACVNRLLTRGLLVSGCGETEYDALYDLLSSLGIIPTSGSVLVRCLSFAKLVLSHRVPIAQALKLFRKDRRTDYEARVMQLARQALLSTAEIAKCIEQDVTVLPNEQFLMETVYGDNETTCHNIASIMKNSRSSQAVTLAVANLYLRQQIIFERIST</sequence>
<dbReference type="GeneID" id="42857426"/>
<protein>
    <submittedName>
        <fullName evidence="1">Uncharacterized protein</fullName>
    </submittedName>
</protein>
<comment type="caution">
    <text evidence="1">The sequence shown here is derived from an EMBL/GenBank/DDBJ whole genome shotgun (WGS) entry which is preliminary data.</text>
</comment>
<evidence type="ECO:0000313" key="2">
    <source>
        <dbReference type="Proteomes" id="UP000032483"/>
    </source>
</evidence>
<dbReference type="EMBL" id="JXXK01000019">
    <property type="protein sequence ID" value="KJF39308.1"/>
    <property type="molecule type" value="Genomic_DNA"/>
</dbReference>
<dbReference type="AlphaFoldDB" id="A0A0D8J0L4"/>
<accession>A0A0D8J0L4</accession>
<dbReference type="Proteomes" id="UP000032483">
    <property type="component" value="Unassembled WGS sequence"/>
</dbReference>
<dbReference type="RefSeq" id="WP_050005768.1">
    <property type="nucleotide sequence ID" value="NZ_JXXK01000019.1"/>
</dbReference>
<proteinExistence type="predicted"/>
<reference evidence="1" key="1">
    <citation type="submission" date="2015-02" db="EMBL/GenBank/DDBJ databases">
        <title>A novel member of the family Ruminococcaceae isolated from human feces.</title>
        <authorList>
            <person name="Shkoporov A.N."/>
            <person name="Chaplin A.V."/>
            <person name="Motuzova O.V."/>
            <person name="Kafarskaia L.I."/>
            <person name="Khokhlova E.V."/>
            <person name="Efimov B.A."/>
        </authorList>
    </citation>
    <scope>NUCLEOTIDE SEQUENCE [LARGE SCALE GENOMIC DNA]</scope>
    <source>
        <strain evidence="1">585-1</strain>
    </source>
</reference>
<organism evidence="1 2">
    <name type="scientific">Ruthenibacterium lactatiformans</name>
    <dbReference type="NCBI Taxonomy" id="1550024"/>
    <lineage>
        <taxon>Bacteria</taxon>
        <taxon>Bacillati</taxon>
        <taxon>Bacillota</taxon>
        <taxon>Clostridia</taxon>
        <taxon>Eubacteriales</taxon>
        <taxon>Oscillospiraceae</taxon>
        <taxon>Ruthenibacterium</taxon>
    </lineage>
</organism>
<name>A0A0D8J0L4_9FIRM</name>
<dbReference type="PATRIC" id="fig|1550024.3.peg.2895"/>